<evidence type="ECO:0000256" key="10">
    <source>
        <dbReference type="ARBA" id="ARBA00047761"/>
    </source>
</evidence>
<evidence type="ECO:0000256" key="5">
    <source>
        <dbReference type="ARBA" id="ARBA00022723"/>
    </source>
</evidence>
<evidence type="ECO:0000256" key="2">
    <source>
        <dbReference type="ARBA" id="ARBA00001946"/>
    </source>
</evidence>
<gene>
    <name evidence="15" type="ORF">Lalb_Chr09g0324771</name>
</gene>
<keyword evidence="9" id="KW-0464">Manganese</keyword>
<comment type="similarity">
    <text evidence="3 12">Belongs to the PP2C family.</text>
</comment>
<feature type="region of interest" description="Disordered" evidence="13">
    <location>
        <begin position="1"/>
        <end position="59"/>
    </location>
</feature>
<dbReference type="InterPro" id="IPR000222">
    <property type="entry name" value="PP2C_BS"/>
</dbReference>
<evidence type="ECO:0000259" key="14">
    <source>
        <dbReference type="PROSITE" id="PS51746"/>
    </source>
</evidence>
<comment type="cofactor">
    <cofactor evidence="2">
        <name>Mg(2+)</name>
        <dbReference type="ChEBI" id="CHEBI:18420"/>
    </cofactor>
</comment>
<evidence type="ECO:0000256" key="6">
    <source>
        <dbReference type="ARBA" id="ARBA00022801"/>
    </source>
</evidence>
<name>A0A6A4PZP8_LUPAL</name>
<dbReference type="OrthoDB" id="10264738at2759"/>
<evidence type="ECO:0000256" key="4">
    <source>
        <dbReference type="ARBA" id="ARBA00013081"/>
    </source>
</evidence>
<dbReference type="AlphaFoldDB" id="A0A6A4PZP8"/>
<dbReference type="SUPFAM" id="SSF81606">
    <property type="entry name" value="PP2C-like"/>
    <property type="match status" value="1"/>
</dbReference>
<dbReference type="EC" id="3.1.3.16" evidence="4"/>
<sequence>MAPGTGCTSETSTMSGGESLKEGSSSGEFSMEDQNGDTLGSLNHNIGKPPRDHSSMRHCTSSSWLLEAEPDIMIIGLKSTSEEKSEFSPILRSGCCSEKGPKQYMEDEFICVDILGEHVGGGEDLPSPAAFYGVFDGHGGIDAASFVKNNILKFIMEDSQFPSGTKKAVKNAFVKVDHAFKDASALDSSSGTTALTALVLGRVMLIANAGDSRAVLGKRGRALELSKDHKPNCTSERLRIEKLGGVIYDGYLNGQLSVARALGDWHIKGSKGSKSPLSSEPDLEEIVLTEEDEFLIMGCDGLWDVMSSQCAVTMVRKELMQHNDPTECAKGLVNEALQRNTCDNLTVLIVCFSKDPPPKIEIPKSHRRRSISAEGLDLLKGVLNGR</sequence>
<dbReference type="Gene3D" id="3.60.40.10">
    <property type="entry name" value="PPM-type phosphatase domain"/>
    <property type="match status" value="1"/>
</dbReference>
<comment type="catalytic activity">
    <reaction evidence="11">
        <text>O-phospho-L-threonyl-[protein] + H2O = L-threonyl-[protein] + phosphate</text>
        <dbReference type="Rhea" id="RHEA:47004"/>
        <dbReference type="Rhea" id="RHEA-COMP:11060"/>
        <dbReference type="Rhea" id="RHEA-COMP:11605"/>
        <dbReference type="ChEBI" id="CHEBI:15377"/>
        <dbReference type="ChEBI" id="CHEBI:30013"/>
        <dbReference type="ChEBI" id="CHEBI:43474"/>
        <dbReference type="ChEBI" id="CHEBI:61977"/>
        <dbReference type="EC" id="3.1.3.16"/>
    </reaction>
</comment>
<dbReference type="CDD" id="cd00143">
    <property type="entry name" value="PP2Cc"/>
    <property type="match status" value="1"/>
</dbReference>
<evidence type="ECO:0000256" key="7">
    <source>
        <dbReference type="ARBA" id="ARBA00022842"/>
    </source>
</evidence>
<comment type="catalytic activity">
    <reaction evidence="10">
        <text>O-phospho-L-seryl-[protein] + H2O = L-seryl-[protein] + phosphate</text>
        <dbReference type="Rhea" id="RHEA:20629"/>
        <dbReference type="Rhea" id="RHEA-COMP:9863"/>
        <dbReference type="Rhea" id="RHEA-COMP:11604"/>
        <dbReference type="ChEBI" id="CHEBI:15377"/>
        <dbReference type="ChEBI" id="CHEBI:29999"/>
        <dbReference type="ChEBI" id="CHEBI:43474"/>
        <dbReference type="ChEBI" id="CHEBI:83421"/>
        <dbReference type="EC" id="3.1.3.16"/>
    </reaction>
</comment>
<dbReference type="InterPro" id="IPR001932">
    <property type="entry name" value="PPM-type_phosphatase-like_dom"/>
</dbReference>
<dbReference type="GO" id="GO:0004722">
    <property type="term" value="F:protein serine/threonine phosphatase activity"/>
    <property type="evidence" value="ECO:0007669"/>
    <property type="project" value="UniProtKB-EC"/>
</dbReference>
<feature type="compositionally biased region" description="Low complexity" evidence="13">
    <location>
        <begin position="1"/>
        <end position="29"/>
    </location>
</feature>
<dbReference type="GO" id="GO:0046872">
    <property type="term" value="F:metal ion binding"/>
    <property type="evidence" value="ECO:0007669"/>
    <property type="project" value="UniProtKB-KW"/>
</dbReference>
<dbReference type="SMART" id="SM00332">
    <property type="entry name" value="PP2Cc"/>
    <property type="match status" value="1"/>
</dbReference>
<organism evidence="15 16">
    <name type="scientific">Lupinus albus</name>
    <name type="common">White lupine</name>
    <name type="synonym">Lupinus termis</name>
    <dbReference type="NCBI Taxonomy" id="3870"/>
    <lineage>
        <taxon>Eukaryota</taxon>
        <taxon>Viridiplantae</taxon>
        <taxon>Streptophyta</taxon>
        <taxon>Embryophyta</taxon>
        <taxon>Tracheophyta</taxon>
        <taxon>Spermatophyta</taxon>
        <taxon>Magnoliopsida</taxon>
        <taxon>eudicotyledons</taxon>
        <taxon>Gunneridae</taxon>
        <taxon>Pentapetalae</taxon>
        <taxon>rosids</taxon>
        <taxon>fabids</taxon>
        <taxon>Fabales</taxon>
        <taxon>Fabaceae</taxon>
        <taxon>Papilionoideae</taxon>
        <taxon>50 kb inversion clade</taxon>
        <taxon>genistoids sensu lato</taxon>
        <taxon>core genistoids</taxon>
        <taxon>Genisteae</taxon>
        <taxon>Lupinus</taxon>
    </lineage>
</organism>
<dbReference type="InterPro" id="IPR015655">
    <property type="entry name" value="PP2C"/>
</dbReference>
<evidence type="ECO:0000256" key="3">
    <source>
        <dbReference type="ARBA" id="ARBA00006702"/>
    </source>
</evidence>
<comment type="caution">
    <text evidence="15">The sequence shown here is derived from an EMBL/GenBank/DDBJ whole genome shotgun (WGS) entry which is preliminary data.</text>
</comment>
<accession>A0A6A4PZP8</accession>
<dbReference type="GO" id="GO:0005634">
    <property type="term" value="C:nucleus"/>
    <property type="evidence" value="ECO:0007669"/>
    <property type="project" value="UniProtKB-ARBA"/>
</dbReference>
<dbReference type="PANTHER" id="PTHR13832:SF839">
    <property type="entry name" value="PROTEIN PHOSPHATASE 2C 47-RELATED"/>
    <property type="match status" value="1"/>
</dbReference>
<proteinExistence type="inferred from homology"/>
<comment type="cofactor">
    <cofactor evidence="1">
        <name>Mn(2+)</name>
        <dbReference type="ChEBI" id="CHEBI:29035"/>
    </cofactor>
</comment>
<dbReference type="EMBL" id="WOCE01000009">
    <property type="protein sequence ID" value="KAE9606932.1"/>
    <property type="molecule type" value="Genomic_DNA"/>
</dbReference>
<dbReference type="InterPro" id="IPR036457">
    <property type="entry name" value="PPM-type-like_dom_sf"/>
</dbReference>
<protein>
    <recommendedName>
        <fullName evidence="4">protein-serine/threonine phosphatase</fullName>
        <ecNumber evidence="4">3.1.3.16</ecNumber>
    </recommendedName>
</protein>
<evidence type="ECO:0000313" key="15">
    <source>
        <dbReference type="EMBL" id="KAE9606932.1"/>
    </source>
</evidence>
<evidence type="ECO:0000256" key="9">
    <source>
        <dbReference type="ARBA" id="ARBA00023211"/>
    </source>
</evidence>
<dbReference type="PANTHER" id="PTHR13832">
    <property type="entry name" value="PROTEIN PHOSPHATASE 2C"/>
    <property type="match status" value="1"/>
</dbReference>
<dbReference type="Proteomes" id="UP000447434">
    <property type="component" value="Chromosome 9"/>
</dbReference>
<evidence type="ECO:0000256" key="13">
    <source>
        <dbReference type="SAM" id="MobiDB-lite"/>
    </source>
</evidence>
<keyword evidence="6 12" id="KW-0378">Hydrolase</keyword>
<evidence type="ECO:0000256" key="1">
    <source>
        <dbReference type="ARBA" id="ARBA00001936"/>
    </source>
</evidence>
<reference evidence="16" key="1">
    <citation type="journal article" date="2020" name="Nat. Commun.">
        <title>Genome sequence of the cluster root forming white lupin.</title>
        <authorList>
            <person name="Hufnagel B."/>
            <person name="Marques A."/>
            <person name="Soriano A."/>
            <person name="Marques L."/>
            <person name="Divol F."/>
            <person name="Doumas P."/>
            <person name="Sallet E."/>
            <person name="Mancinotti D."/>
            <person name="Carrere S."/>
            <person name="Marande W."/>
            <person name="Arribat S."/>
            <person name="Keller J."/>
            <person name="Huneau C."/>
            <person name="Blein T."/>
            <person name="Aime D."/>
            <person name="Laguerre M."/>
            <person name="Taylor J."/>
            <person name="Schubert V."/>
            <person name="Nelson M."/>
            <person name="Geu-Flores F."/>
            <person name="Crespi M."/>
            <person name="Gallardo-Guerrero K."/>
            <person name="Delaux P.-M."/>
            <person name="Salse J."/>
            <person name="Berges H."/>
            <person name="Guyot R."/>
            <person name="Gouzy J."/>
            <person name="Peret B."/>
        </authorList>
    </citation>
    <scope>NUCLEOTIDE SEQUENCE [LARGE SCALE GENOMIC DNA]</scope>
    <source>
        <strain evidence="16">cv. Amiga</strain>
    </source>
</reference>
<dbReference type="FunFam" id="3.60.40.10:FF:000004">
    <property type="entry name" value="Probable protein phosphatase 2C 22"/>
    <property type="match status" value="1"/>
</dbReference>
<dbReference type="Pfam" id="PF00481">
    <property type="entry name" value="PP2C"/>
    <property type="match status" value="1"/>
</dbReference>
<evidence type="ECO:0000256" key="11">
    <source>
        <dbReference type="ARBA" id="ARBA00048336"/>
    </source>
</evidence>
<evidence type="ECO:0000313" key="16">
    <source>
        <dbReference type="Proteomes" id="UP000447434"/>
    </source>
</evidence>
<dbReference type="PROSITE" id="PS01032">
    <property type="entry name" value="PPM_1"/>
    <property type="match status" value="1"/>
</dbReference>
<dbReference type="GO" id="GO:0005737">
    <property type="term" value="C:cytoplasm"/>
    <property type="evidence" value="ECO:0007669"/>
    <property type="project" value="UniProtKB-ARBA"/>
</dbReference>
<keyword evidence="16" id="KW-1185">Reference proteome</keyword>
<keyword evidence="7" id="KW-0460">Magnesium</keyword>
<dbReference type="PROSITE" id="PS51746">
    <property type="entry name" value="PPM_2"/>
    <property type="match status" value="1"/>
</dbReference>
<keyword evidence="8 12" id="KW-0904">Protein phosphatase</keyword>
<feature type="domain" description="PPM-type phosphatase" evidence="14">
    <location>
        <begin position="92"/>
        <end position="352"/>
    </location>
</feature>
<evidence type="ECO:0000256" key="8">
    <source>
        <dbReference type="ARBA" id="ARBA00022912"/>
    </source>
</evidence>
<evidence type="ECO:0000256" key="12">
    <source>
        <dbReference type="RuleBase" id="RU003465"/>
    </source>
</evidence>
<keyword evidence="5" id="KW-0479">Metal-binding</keyword>